<keyword evidence="2" id="KW-0812">Transmembrane</keyword>
<evidence type="ECO:0000256" key="2">
    <source>
        <dbReference type="ARBA" id="ARBA00022692"/>
    </source>
</evidence>
<dbReference type="EMBL" id="BGZK01000001">
    <property type="protein sequence ID" value="GBO98715.1"/>
    <property type="molecule type" value="Genomic_DNA"/>
</dbReference>
<comment type="caution">
    <text evidence="6">The sequence shown here is derived from an EMBL/GenBank/DDBJ whole genome shotgun (WGS) entry which is preliminary data.</text>
</comment>
<keyword evidence="7" id="KW-1185">Reference proteome</keyword>
<evidence type="ECO:0000256" key="3">
    <source>
        <dbReference type="ARBA" id="ARBA00022737"/>
    </source>
</evidence>
<dbReference type="GO" id="GO:0005640">
    <property type="term" value="C:nuclear outer membrane"/>
    <property type="evidence" value="ECO:0007669"/>
    <property type="project" value="TreeGrafter"/>
</dbReference>
<proteinExistence type="predicted"/>
<dbReference type="Proteomes" id="UP000299102">
    <property type="component" value="Unassembled WGS sequence"/>
</dbReference>
<reference evidence="6 7" key="1">
    <citation type="journal article" date="2019" name="Commun. Biol.">
        <title>The bagworm genome reveals a unique fibroin gene that provides high tensile strength.</title>
        <authorList>
            <person name="Kono N."/>
            <person name="Nakamura H."/>
            <person name="Ohtoshi R."/>
            <person name="Tomita M."/>
            <person name="Numata K."/>
            <person name="Arakawa K."/>
        </authorList>
    </citation>
    <scope>NUCLEOTIDE SEQUENCE [LARGE SCALE GENOMIC DNA]</scope>
</reference>
<evidence type="ECO:0000313" key="6">
    <source>
        <dbReference type="EMBL" id="GBO98715.1"/>
    </source>
</evidence>
<dbReference type="PANTHER" id="PTHR47535">
    <property type="entry name" value="MUSCLE-SPECIFIC PROTEIN 300 KDA, ISOFORM G"/>
    <property type="match status" value="1"/>
</dbReference>
<dbReference type="AlphaFoldDB" id="A0A4C1SA28"/>
<dbReference type="GO" id="GO:0007097">
    <property type="term" value="P:nuclear migration"/>
    <property type="evidence" value="ECO:0007669"/>
    <property type="project" value="TreeGrafter"/>
</dbReference>
<dbReference type="InterPro" id="IPR052403">
    <property type="entry name" value="LINC-complex_assoc"/>
</dbReference>
<evidence type="ECO:0000313" key="7">
    <source>
        <dbReference type="Proteomes" id="UP000299102"/>
    </source>
</evidence>
<organism evidence="6 7">
    <name type="scientific">Eumeta variegata</name>
    <name type="common">Bagworm moth</name>
    <name type="synonym">Eumeta japonica</name>
    <dbReference type="NCBI Taxonomy" id="151549"/>
    <lineage>
        <taxon>Eukaryota</taxon>
        <taxon>Metazoa</taxon>
        <taxon>Ecdysozoa</taxon>
        <taxon>Arthropoda</taxon>
        <taxon>Hexapoda</taxon>
        <taxon>Insecta</taxon>
        <taxon>Pterygota</taxon>
        <taxon>Neoptera</taxon>
        <taxon>Endopterygota</taxon>
        <taxon>Lepidoptera</taxon>
        <taxon>Glossata</taxon>
        <taxon>Ditrysia</taxon>
        <taxon>Tineoidea</taxon>
        <taxon>Psychidae</taxon>
        <taxon>Oiketicinae</taxon>
        <taxon>Eumeta</taxon>
    </lineage>
</organism>
<sequence length="250" mass="27992">MATRAGQSFRSDFFRDYEEIARHPAKACLEQEARVAELRSLAAQVAAETGSRALQADADALARRLQLVAGAVHTLADLGEARQLARAKANHARDKLHDMEQELAPLHEDGEIVEDKLIALKENLIALGKSESDIALAKAELPEIDRDVSDEHSIVRILKLWQSMFRDTFLHYHRLFAALVRSGDAATALRLWQEYLQDLQSFLASNVPSDYENLTEHRRLCGVHRNLLASQRSVLVLESEAKKATRPAIL</sequence>
<dbReference type="PANTHER" id="PTHR47535:SF1">
    <property type="entry name" value="NESPRIN-1"/>
    <property type="match status" value="1"/>
</dbReference>
<evidence type="ECO:0000256" key="1">
    <source>
        <dbReference type="ARBA" id="ARBA00004370"/>
    </source>
</evidence>
<name>A0A4C1SA28_EUMVA</name>
<gene>
    <name evidence="6" type="ORF">EVAR_220_1</name>
</gene>
<keyword evidence="3" id="KW-0677">Repeat</keyword>
<comment type="subcellular location">
    <subcellularLocation>
        <location evidence="1">Membrane</location>
    </subcellularLocation>
</comment>
<protein>
    <submittedName>
        <fullName evidence="6">Uncharacterized protein</fullName>
    </submittedName>
</protein>
<dbReference type="STRING" id="151549.A0A4C1SA28"/>
<keyword evidence="4" id="KW-1133">Transmembrane helix</keyword>
<dbReference type="GO" id="GO:0034993">
    <property type="term" value="C:meiotic nuclear membrane microtubule tethering complex"/>
    <property type="evidence" value="ECO:0007669"/>
    <property type="project" value="TreeGrafter"/>
</dbReference>
<evidence type="ECO:0000256" key="4">
    <source>
        <dbReference type="ARBA" id="ARBA00022989"/>
    </source>
</evidence>
<dbReference type="GO" id="GO:0005737">
    <property type="term" value="C:cytoplasm"/>
    <property type="evidence" value="ECO:0007669"/>
    <property type="project" value="TreeGrafter"/>
</dbReference>
<accession>A0A4C1SA28</accession>
<evidence type="ECO:0000256" key="5">
    <source>
        <dbReference type="ARBA" id="ARBA00023136"/>
    </source>
</evidence>
<dbReference type="OrthoDB" id="6618337at2759"/>
<keyword evidence="5" id="KW-0472">Membrane</keyword>
<dbReference type="GO" id="GO:0051015">
    <property type="term" value="F:actin filament binding"/>
    <property type="evidence" value="ECO:0007669"/>
    <property type="project" value="TreeGrafter"/>
</dbReference>